<evidence type="ECO:0000313" key="1">
    <source>
        <dbReference type="EMBL" id="PSU24112.1"/>
    </source>
</evidence>
<dbReference type="Proteomes" id="UP000240254">
    <property type="component" value="Unassembled WGS sequence"/>
</dbReference>
<dbReference type="AlphaFoldDB" id="A0A2T3IF33"/>
<gene>
    <name evidence="1" type="ORF">CTM88_19230</name>
</gene>
<reference evidence="1 2" key="1">
    <citation type="submission" date="2018-03" db="EMBL/GenBank/DDBJ databases">
        <title>Whole genome sequencing of Histamine producing bacteria.</title>
        <authorList>
            <person name="Butler K."/>
        </authorList>
    </citation>
    <scope>NUCLEOTIDE SEQUENCE [LARGE SCALE GENOMIC DNA]</scope>
    <source>
        <strain evidence="1 2">BS2</strain>
    </source>
</reference>
<protein>
    <submittedName>
        <fullName evidence="1">Uncharacterized protein</fullName>
    </submittedName>
</protein>
<name>A0A2T3IF33_9GAMM</name>
<sequence length="85" mass="9602">MYQVIRAKAKLSGSETHSECESMAAAHAGLRDNGWITTIFEADKHGKLTDIVSYWRVSKFNDVDLPNGFSYAYLPDRLYVQLTTT</sequence>
<dbReference type="EMBL" id="PYMK01000029">
    <property type="protein sequence ID" value="PSU24112.1"/>
    <property type="molecule type" value="Genomic_DNA"/>
</dbReference>
<comment type="caution">
    <text evidence="1">The sequence shown here is derived from an EMBL/GenBank/DDBJ whole genome shotgun (WGS) entry which is preliminary data.</text>
</comment>
<dbReference type="RefSeq" id="WP_065176538.1">
    <property type="nucleotide sequence ID" value="NZ_LZFA01000014.1"/>
</dbReference>
<evidence type="ECO:0000313" key="2">
    <source>
        <dbReference type="Proteomes" id="UP000240254"/>
    </source>
</evidence>
<proteinExistence type="predicted"/>
<accession>A0A2T3IF33</accession>
<organism evidence="1 2">
    <name type="scientific">Photobacterium aquimaris</name>
    <dbReference type="NCBI Taxonomy" id="512643"/>
    <lineage>
        <taxon>Bacteria</taxon>
        <taxon>Pseudomonadati</taxon>
        <taxon>Pseudomonadota</taxon>
        <taxon>Gammaproteobacteria</taxon>
        <taxon>Vibrionales</taxon>
        <taxon>Vibrionaceae</taxon>
        <taxon>Photobacterium</taxon>
    </lineage>
</organism>